<feature type="compositionally biased region" description="Low complexity" evidence="1">
    <location>
        <begin position="1"/>
        <end position="43"/>
    </location>
</feature>
<reference evidence="3" key="1">
    <citation type="submission" date="2021-01" db="EMBL/GenBank/DDBJ databases">
        <authorList>
            <person name="Corre E."/>
            <person name="Pelletier E."/>
            <person name="Niang G."/>
            <person name="Scheremetjew M."/>
            <person name="Finn R."/>
            <person name="Kale V."/>
            <person name="Holt S."/>
            <person name="Cochrane G."/>
            <person name="Meng A."/>
            <person name="Brown T."/>
            <person name="Cohen L."/>
        </authorList>
    </citation>
    <scope>NUCLEOTIDE SEQUENCE</scope>
    <source>
        <strain evidence="3">Clade-D-RCC2572</strain>
    </source>
</reference>
<dbReference type="GO" id="GO:0006406">
    <property type="term" value="P:mRNA export from nucleus"/>
    <property type="evidence" value="ECO:0007669"/>
    <property type="project" value="TreeGrafter"/>
</dbReference>
<dbReference type="PANTHER" id="PTHR12436:SF3">
    <property type="entry name" value="GERMINAL-CENTER ASSOCIATED NUCLEAR PROTEIN"/>
    <property type="match status" value="1"/>
</dbReference>
<feature type="region of interest" description="Disordered" evidence="1">
    <location>
        <begin position="343"/>
        <end position="362"/>
    </location>
</feature>
<feature type="region of interest" description="Disordered" evidence="1">
    <location>
        <begin position="773"/>
        <end position="793"/>
    </location>
</feature>
<dbReference type="GO" id="GO:0005737">
    <property type="term" value="C:cytoplasm"/>
    <property type="evidence" value="ECO:0007669"/>
    <property type="project" value="TreeGrafter"/>
</dbReference>
<evidence type="ECO:0000259" key="2">
    <source>
        <dbReference type="Pfam" id="PF03399"/>
    </source>
</evidence>
<dbReference type="Pfam" id="PF03399">
    <property type="entry name" value="SAC3_GANP"/>
    <property type="match status" value="1"/>
</dbReference>
<dbReference type="Gene3D" id="1.25.40.990">
    <property type="match status" value="1"/>
</dbReference>
<organism evidence="3">
    <name type="scientific">Ostreococcus mediterraneus</name>
    <dbReference type="NCBI Taxonomy" id="1486918"/>
    <lineage>
        <taxon>Eukaryota</taxon>
        <taxon>Viridiplantae</taxon>
        <taxon>Chlorophyta</taxon>
        <taxon>Mamiellophyceae</taxon>
        <taxon>Mamiellales</taxon>
        <taxon>Bathycoccaceae</taxon>
        <taxon>Ostreococcus</taxon>
    </lineage>
</organism>
<evidence type="ECO:0000256" key="1">
    <source>
        <dbReference type="SAM" id="MobiDB-lite"/>
    </source>
</evidence>
<dbReference type="InterPro" id="IPR045107">
    <property type="entry name" value="SAC3/GANP/THP3"/>
</dbReference>
<dbReference type="InterPro" id="IPR005062">
    <property type="entry name" value="SAC3/GANP/THP3_conserved"/>
</dbReference>
<evidence type="ECO:0000313" key="3">
    <source>
        <dbReference type="EMBL" id="CAD8581794.1"/>
    </source>
</evidence>
<feature type="region of interest" description="Disordered" evidence="1">
    <location>
        <begin position="827"/>
        <end position="872"/>
    </location>
</feature>
<feature type="region of interest" description="Disordered" evidence="1">
    <location>
        <begin position="1"/>
        <end position="46"/>
    </location>
</feature>
<dbReference type="PANTHER" id="PTHR12436">
    <property type="entry name" value="80 KDA MCM3-ASSOCIATED PROTEIN"/>
    <property type="match status" value="1"/>
</dbReference>
<gene>
    <name evidence="3" type="ORF">OMED0929_LOCUS3520</name>
</gene>
<feature type="compositionally biased region" description="Low complexity" evidence="1">
    <location>
        <begin position="166"/>
        <end position="270"/>
    </location>
</feature>
<proteinExistence type="predicted"/>
<feature type="region of interest" description="Disordered" evidence="1">
    <location>
        <begin position="166"/>
        <end position="300"/>
    </location>
</feature>
<accession>A0A7S0PL42</accession>
<feature type="compositionally biased region" description="Low complexity" evidence="1">
    <location>
        <begin position="279"/>
        <end position="292"/>
    </location>
</feature>
<dbReference type="EMBL" id="HBEW01004206">
    <property type="protein sequence ID" value="CAD8581794.1"/>
    <property type="molecule type" value="Transcribed_RNA"/>
</dbReference>
<feature type="compositionally biased region" description="Low complexity" evidence="1">
    <location>
        <begin position="95"/>
        <end position="120"/>
    </location>
</feature>
<protein>
    <recommendedName>
        <fullName evidence="2">SAC3/GANP/THP3 conserved domain-containing protein</fullName>
    </recommendedName>
</protein>
<feature type="domain" description="SAC3/GANP/THP3 conserved" evidence="2">
    <location>
        <begin position="408"/>
        <end position="703"/>
    </location>
</feature>
<sequence length="1582" mass="168578">MFGDRNAQNNAQANANPFGAPSSSTPAAPGGPFGGAPSSAPFGAQGGFGASAAASGPFGGSPFGGASASGSFGAPGAFGGAVTSPFGGSGGAFGGASASASAFGAPASPSTSPFGAASTSGFGSGVRAAPSALVAPAATSAGFGAPAAANPFGTAGGSNAFASASPFGAASTSPSSFGAPATSSPAPFGSASVSPFGAPAASAPSSPFGVPAATSSPFGAAPAAPSSPFGAPASVTSSPFSAPTSATRSPFGGSSAFGASAPSTSSTPFAPKMPTSFGFGAATSPTPSTSGSPFGGGLNSSATPFAPIVKANTATASPSTPSAFGAFGAPKVDDNKREAFSSASAFGGGGKGTFVPPLPRQPVTDLASIANTTQKPPPKASPAKSKVNADGEIIDMTSGYVVGTCDLMCPEKERVFRSANGDLELFERPDADDRMTSHPELCVKKYTRIVDGITPDMVRTPKGLQLAIDQLWRILDGRDESFMTKSKFLWDRLRSIRQDLSLQQITDSFAVKLMEQMVRYTILSEHELCEEAASATNPDGHNSHLNVEQLTKTLTSLRHMYDDHADRDVKLSIDAEAEMFCYQLLLRIDSHGRYAVQRSEMLNDLRGVRPEVLKHKDVQFALECHRVYHSNNFAGFFRLVERATYLQACCLHKFFNSMRGKALEVMNATYSKVVVPVAEIARLLHTDDIEAEALLLHHGLTVSRGNDGDKSPALMIRDSSFISPADEFPISRSDLVDKKRAPSYLLEIVGKVESSRVMAKQLPVFSSAAKLTVPTPNASTLPPPQTEAEKRKAQADELRAKIAEREAALATERAAIEAKKKEIEERKEAEKKAAQEEERKAKEAEEAARKAEEDAKAAEAKARAEAEAAEAERKRIAQEAARAKAEAEARAVAEAERRRAEEEAERQRLEAERRAREAAEAARLAAIAKAEAEERARQAAIAEAERQRLIAEEKARREAAAAKAARRKEKMRLAMSRLMFSRWRMNSKEFRRERLINEALSMASPVPGSNINAARALFDEHASTSRPQDMLAQLRQKIEMSRSPEFGAPMDMPKTLGMTLNEAAAMAAPSALVWKCLICTGAEADTGPKASSRPRTAAATLAAEWLRTKLSRGASAHKIDHHTGAILSLYGTRLPSPASADEHEHVVGPLAWIIVRDVPAMMANAAGADAGASAAIFILDCGVGACEQHELDRLHAFYSAARKGEAPVVIMVATRDNCSEDAERDIRRTIENAGVKGALVIFLNPEGPEHWTDDKLARALVFLAERAPKAPRRRIAHLAAEVEEALKSGYVDLTIKPRVSANACIAVFNNALDQVERKIFEAARSDDTKQWPPVEIGLVNAALPPPGWRSEEKRAKILEAIRAVRLPPLDMTDTPARAFIDYINTVLPSYPPEYGRCMLAQARYDPHFHKLENIPWIALFQSLITMLLNRLEGLTKGECIYLPPGHPSYTFTPYEPEPELLANVCSPDTPPHEEFALPASRKRKHDDTIEENAVERFEEIESAPLDNIRATMDALKRNIKAQSARAEASERWLAALATNTPGTLDIPDAYGPDVDVQLAQFNAQLAEERATEARLRNMLGSL</sequence>
<feature type="region of interest" description="Disordered" evidence="1">
    <location>
        <begin position="93"/>
        <end position="120"/>
    </location>
</feature>
<name>A0A7S0PL42_9CHLO</name>
<dbReference type="GO" id="GO:0070390">
    <property type="term" value="C:transcription export complex 2"/>
    <property type="evidence" value="ECO:0007669"/>
    <property type="project" value="TreeGrafter"/>
</dbReference>